<comment type="subcellular location">
    <subcellularLocation>
        <location evidence="1">Membrane</location>
    </subcellularLocation>
</comment>
<dbReference type="GO" id="GO:0015627">
    <property type="term" value="C:type II protein secretion system complex"/>
    <property type="evidence" value="ECO:0007669"/>
    <property type="project" value="TreeGrafter"/>
</dbReference>
<organism evidence="5">
    <name type="scientific">marine metagenome</name>
    <dbReference type="NCBI Taxonomy" id="408172"/>
    <lineage>
        <taxon>unclassified sequences</taxon>
        <taxon>metagenomes</taxon>
        <taxon>ecological metagenomes</taxon>
    </lineage>
</organism>
<dbReference type="GO" id="GO:0009306">
    <property type="term" value="P:protein secretion"/>
    <property type="evidence" value="ECO:0007669"/>
    <property type="project" value="InterPro"/>
</dbReference>
<keyword evidence="2" id="KW-0732">Signal</keyword>
<gene>
    <name evidence="5" type="ORF">METZ01_LOCUS306385</name>
</gene>
<proteinExistence type="predicted"/>
<sequence length="376" mass="41216">PSEILIQNGSIAQPGDLPIVIAVPETENITLLEMQSEAASSGTEMSVDMGGSSLVFNTTSEPLQRLLIGYNPSDMDGLYRILDIIKNKIDQQAKQIVIDALVLEIDSERISELGINYSSSSSPFDLSLSETGVPQGTFTMVYDKSLLGQRFDFNTKLEALISSQDATILSRPSVIVMDGRQARIVVGQQIPINETSVSENFATTQVKYIQVGIVLNLRPRVSSDNRNISMQVETIISETEEGLSTSGSSVGGILSAPTINSRKIQTYVNVPDDTPFIIGGLISSKKSKRDGGIPILSKIPILGNLFKYTLKSEKAKEVIVLITPTLVDVSEDNFTKVIPKDSDRFQQFGSKLFQNSYRIQNKDVYDLDFVTNSDLY</sequence>
<dbReference type="GO" id="GO:0016020">
    <property type="term" value="C:membrane"/>
    <property type="evidence" value="ECO:0007669"/>
    <property type="project" value="UniProtKB-SubCell"/>
</dbReference>
<accession>A0A382N1V3</accession>
<dbReference type="InterPro" id="IPR004846">
    <property type="entry name" value="T2SS/T3SS_dom"/>
</dbReference>
<evidence type="ECO:0000256" key="1">
    <source>
        <dbReference type="ARBA" id="ARBA00004370"/>
    </source>
</evidence>
<dbReference type="InterPro" id="IPR050810">
    <property type="entry name" value="Bact_Secretion_Sys_Channel"/>
</dbReference>
<evidence type="ECO:0000313" key="5">
    <source>
        <dbReference type="EMBL" id="SVC53531.1"/>
    </source>
</evidence>
<dbReference type="PANTHER" id="PTHR30332:SF24">
    <property type="entry name" value="SECRETIN GSPD-RELATED"/>
    <property type="match status" value="1"/>
</dbReference>
<protein>
    <recommendedName>
        <fullName evidence="4">Type II/III secretion system secretin-like domain-containing protein</fullName>
    </recommendedName>
</protein>
<feature type="non-terminal residue" evidence="5">
    <location>
        <position position="376"/>
    </location>
</feature>
<dbReference type="Pfam" id="PF00263">
    <property type="entry name" value="Secretin"/>
    <property type="match status" value="1"/>
</dbReference>
<evidence type="ECO:0000256" key="3">
    <source>
        <dbReference type="ARBA" id="ARBA00023136"/>
    </source>
</evidence>
<dbReference type="AlphaFoldDB" id="A0A382N1V3"/>
<dbReference type="InterPro" id="IPR001775">
    <property type="entry name" value="GspD/PilQ"/>
</dbReference>
<reference evidence="5" key="1">
    <citation type="submission" date="2018-05" db="EMBL/GenBank/DDBJ databases">
        <authorList>
            <person name="Lanie J.A."/>
            <person name="Ng W.-L."/>
            <person name="Kazmierczak K.M."/>
            <person name="Andrzejewski T.M."/>
            <person name="Davidsen T.M."/>
            <person name="Wayne K.J."/>
            <person name="Tettelin H."/>
            <person name="Glass J.I."/>
            <person name="Rusch D."/>
            <person name="Podicherti R."/>
            <person name="Tsui H.-C.T."/>
            <person name="Winkler M.E."/>
        </authorList>
    </citation>
    <scope>NUCLEOTIDE SEQUENCE</scope>
</reference>
<dbReference type="PRINTS" id="PR00811">
    <property type="entry name" value="BCTERIALGSPD"/>
</dbReference>
<keyword evidence="3" id="KW-0472">Membrane</keyword>
<dbReference type="EMBL" id="UINC01096548">
    <property type="protein sequence ID" value="SVC53531.1"/>
    <property type="molecule type" value="Genomic_DNA"/>
</dbReference>
<evidence type="ECO:0000256" key="2">
    <source>
        <dbReference type="ARBA" id="ARBA00022729"/>
    </source>
</evidence>
<dbReference type="PANTHER" id="PTHR30332">
    <property type="entry name" value="PROBABLE GENERAL SECRETION PATHWAY PROTEIN D"/>
    <property type="match status" value="1"/>
</dbReference>
<name>A0A382N1V3_9ZZZZ</name>
<feature type="domain" description="Type II/III secretion system secretin-like" evidence="4">
    <location>
        <begin position="159"/>
        <end position="327"/>
    </location>
</feature>
<feature type="non-terminal residue" evidence="5">
    <location>
        <position position="1"/>
    </location>
</feature>
<evidence type="ECO:0000259" key="4">
    <source>
        <dbReference type="Pfam" id="PF00263"/>
    </source>
</evidence>